<gene>
    <name evidence="3" type="ORF">G7024_16205</name>
</gene>
<proteinExistence type="predicted"/>
<dbReference type="AlphaFoldDB" id="A0AA40V6D3"/>
<feature type="compositionally biased region" description="Basic and acidic residues" evidence="2">
    <location>
        <begin position="98"/>
        <end position="123"/>
    </location>
</feature>
<sequence length="142" mass="15962">MTDELEFLRDENLRLKARIAGLEHQLSEMNRNHNLTYELNEVLQNRLRAHGLSPYIVPTESEREDVSPPTVAKQSKALPLTANMLGVLREVVEGVAVDHGRQVSPRERAGRGRTLDKLKDRGLLDSTYLPTAEGRSLVQEAP</sequence>
<feature type="region of interest" description="Disordered" evidence="2">
    <location>
        <begin position="98"/>
        <end position="142"/>
    </location>
</feature>
<reference evidence="3" key="1">
    <citation type="submission" date="2020-02" db="EMBL/GenBank/DDBJ databases">
        <title>Synteny-based analysis reveals conserved mechanism for high triclosan tolerance in Pseudomonas, as well as instances of horizontal transfer.</title>
        <authorList>
            <person name="Mcfarland A.G."/>
            <person name="Bertucci H.K."/>
            <person name="Litmann E."/>
            <person name="Shen J."/>
            <person name="Huttenhower C."/>
            <person name="Hartmann E.M."/>
        </authorList>
    </citation>
    <scope>NUCLEOTIDE SEQUENCE</scope>
    <source>
        <strain evidence="3">109A1</strain>
    </source>
</reference>
<feature type="coiled-coil region" evidence="1">
    <location>
        <begin position="5"/>
        <end position="32"/>
    </location>
</feature>
<organism evidence="3 4">
    <name type="scientific">Stutzerimonas stutzeri</name>
    <name type="common">Pseudomonas stutzeri</name>
    <dbReference type="NCBI Taxonomy" id="316"/>
    <lineage>
        <taxon>Bacteria</taxon>
        <taxon>Pseudomonadati</taxon>
        <taxon>Pseudomonadota</taxon>
        <taxon>Gammaproteobacteria</taxon>
        <taxon>Pseudomonadales</taxon>
        <taxon>Pseudomonadaceae</taxon>
        <taxon>Stutzerimonas</taxon>
    </lineage>
</organism>
<accession>A0AA40V6D3</accession>
<evidence type="ECO:0000256" key="2">
    <source>
        <dbReference type="SAM" id="MobiDB-lite"/>
    </source>
</evidence>
<dbReference type="RefSeq" id="WP_181121642.1">
    <property type="nucleotide sequence ID" value="NZ_JAAMRD010000014.1"/>
</dbReference>
<keyword evidence="1" id="KW-0175">Coiled coil</keyword>
<evidence type="ECO:0000313" key="4">
    <source>
        <dbReference type="Proteomes" id="UP001138621"/>
    </source>
</evidence>
<evidence type="ECO:0000313" key="3">
    <source>
        <dbReference type="EMBL" id="MBA1305935.1"/>
    </source>
</evidence>
<comment type="caution">
    <text evidence="3">The sequence shown here is derived from an EMBL/GenBank/DDBJ whole genome shotgun (WGS) entry which is preliminary data.</text>
</comment>
<protein>
    <submittedName>
        <fullName evidence="3">Uncharacterized protein</fullName>
    </submittedName>
</protein>
<dbReference type="Proteomes" id="UP001138621">
    <property type="component" value="Unassembled WGS sequence"/>
</dbReference>
<evidence type="ECO:0000256" key="1">
    <source>
        <dbReference type="SAM" id="Coils"/>
    </source>
</evidence>
<dbReference type="EMBL" id="JAAMRD010000014">
    <property type="protein sequence ID" value="MBA1305935.1"/>
    <property type="molecule type" value="Genomic_DNA"/>
</dbReference>
<name>A0AA40V6D3_STUST</name>